<dbReference type="EMBL" id="JACIFD010000002">
    <property type="protein sequence ID" value="MBB4070963.1"/>
    <property type="molecule type" value="Genomic_DNA"/>
</dbReference>
<dbReference type="PANTHER" id="PTHR34296">
    <property type="entry name" value="TRANSCRIPTIONAL ACTIVATOR PROTEIN MED"/>
    <property type="match status" value="1"/>
</dbReference>
<dbReference type="InterPro" id="IPR050957">
    <property type="entry name" value="BMP_lipoprotein"/>
</dbReference>
<dbReference type="AlphaFoldDB" id="A0A840DGY9"/>
<gene>
    <name evidence="9" type="ORF">F5897_000247</name>
</gene>
<keyword evidence="5" id="KW-0472">Membrane</keyword>
<proteinExistence type="inferred from homology"/>
<dbReference type="Pfam" id="PF02608">
    <property type="entry name" value="Bmp"/>
    <property type="match status" value="1"/>
</dbReference>
<keyword evidence="10" id="KW-1185">Reference proteome</keyword>
<evidence type="ECO:0000256" key="3">
    <source>
        <dbReference type="ARBA" id="ARBA00022475"/>
    </source>
</evidence>
<reference evidence="9" key="1">
    <citation type="submission" date="2020-08" db="EMBL/GenBank/DDBJ databases">
        <title>Sequencing the genomes of 1000 actinobacteria strains.</title>
        <authorList>
            <person name="Klenk H.-P."/>
        </authorList>
    </citation>
    <scope>NUCLEOTIDE SEQUENCE [LARGE SCALE GENOMIC DNA]</scope>
    <source>
        <strain evidence="9">DSM 27064</strain>
    </source>
</reference>
<evidence type="ECO:0000256" key="4">
    <source>
        <dbReference type="ARBA" id="ARBA00022729"/>
    </source>
</evidence>
<dbReference type="SUPFAM" id="SSF53822">
    <property type="entry name" value="Periplasmic binding protein-like I"/>
    <property type="match status" value="1"/>
</dbReference>
<feature type="chain" id="PRO_5032622108" evidence="7">
    <location>
        <begin position="29"/>
        <end position="354"/>
    </location>
</feature>
<accession>A0A840DGY9</accession>
<dbReference type="RefSeq" id="WP_124824315.1">
    <property type="nucleotide sequence ID" value="NZ_JACIFD010000002.1"/>
</dbReference>
<protein>
    <submittedName>
        <fullName evidence="9">Basic membrane protein A</fullName>
    </submittedName>
</protein>
<keyword evidence="4 7" id="KW-0732">Signal</keyword>
<feature type="domain" description="ABC transporter substrate-binding protein PnrA-like" evidence="8">
    <location>
        <begin position="53"/>
        <end position="319"/>
    </location>
</feature>
<evidence type="ECO:0000313" key="10">
    <source>
        <dbReference type="Proteomes" id="UP000571183"/>
    </source>
</evidence>
<evidence type="ECO:0000256" key="7">
    <source>
        <dbReference type="SAM" id="SignalP"/>
    </source>
</evidence>
<dbReference type="InterPro" id="IPR028082">
    <property type="entry name" value="Peripla_BP_I"/>
</dbReference>
<feature type="signal peptide" evidence="7">
    <location>
        <begin position="1"/>
        <end position="28"/>
    </location>
</feature>
<dbReference type="CDD" id="cd06354">
    <property type="entry name" value="PBP1_PrnA-like"/>
    <property type="match status" value="1"/>
</dbReference>
<dbReference type="Proteomes" id="UP000571183">
    <property type="component" value="Unassembled WGS sequence"/>
</dbReference>
<evidence type="ECO:0000256" key="2">
    <source>
        <dbReference type="ARBA" id="ARBA00008610"/>
    </source>
</evidence>
<evidence type="ECO:0000256" key="5">
    <source>
        <dbReference type="ARBA" id="ARBA00023136"/>
    </source>
</evidence>
<dbReference type="InterPro" id="IPR003760">
    <property type="entry name" value="PnrA-like"/>
</dbReference>
<evidence type="ECO:0000313" key="9">
    <source>
        <dbReference type="EMBL" id="MBB4070963.1"/>
    </source>
</evidence>
<dbReference type="GO" id="GO:0005886">
    <property type="term" value="C:plasma membrane"/>
    <property type="evidence" value="ECO:0007669"/>
    <property type="project" value="UniProtKB-SubCell"/>
</dbReference>
<sequence length="354" mass="37201">MTWFSKRRSAAIAAVAAFGLVLSGCANGAENSAPAESSEASNSNAEHSFIYVTSDPIGQNEFLKSGQKGIESVAATHNGTHKTFQSKDDATRRSNLEQAISEQPDLVVMIGFQFTDIAVELAKQNPDQKLLLIDAAPEGEKPANLYTATFREQEPSYLLGVEAALLTEAKKVGTMQSLDIPSLAKFTNGFQQGVKATDGAVEVVAPQFIGGENPFADTARGKEQAIAYAATGVDQVYAIGAASNGGIFEAAKEKGFKAYGVDQNQCQLVPGSVIDGTVKSVNKVIERVVAEILDGKSAAEATSSFGLAEEGMTIVSLDEGAAESGCVIMEHPEILKQVSEAADKIKSGEITVTE</sequence>
<evidence type="ECO:0000256" key="1">
    <source>
        <dbReference type="ARBA" id="ARBA00004193"/>
    </source>
</evidence>
<comment type="similarity">
    <text evidence="2">Belongs to the BMP lipoprotein family.</text>
</comment>
<dbReference type="PROSITE" id="PS51257">
    <property type="entry name" value="PROKAR_LIPOPROTEIN"/>
    <property type="match status" value="1"/>
</dbReference>
<dbReference type="Gene3D" id="3.40.50.2300">
    <property type="match status" value="2"/>
</dbReference>
<dbReference type="PANTHER" id="PTHR34296:SF2">
    <property type="entry name" value="ABC TRANSPORTER GUANOSINE-BINDING PROTEIN NUPN"/>
    <property type="match status" value="1"/>
</dbReference>
<comment type="subcellular location">
    <subcellularLocation>
        <location evidence="1">Cell membrane</location>
        <topology evidence="1">Lipid-anchor</topology>
    </subcellularLocation>
</comment>
<evidence type="ECO:0000256" key="6">
    <source>
        <dbReference type="ARBA" id="ARBA00023288"/>
    </source>
</evidence>
<name>A0A840DGY9_9MICO</name>
<evidence type="ECO:0000259" key="8">
    <source>
        <dbReference type="Pfam" id="PF02608"/>
    </source>
</evidence>
<keyword evidence="3" id="KW-1003">Cell membrane</keyword>
<organism evidence="9 10">
    <name type="scientific">Canibacter oris</name>
    <dbReference type="NCBI Taxonomy" id="1365628"/>
    <lineage>
        <taxon>Bacteria</taxon>
        <taxon>Bacillati</taxon>
        <taxon>Actinomycetota</taxon>
        <taxon>Actinomycetes</taxon>
        <taxon>Micrococcales</taxon>
        <taxon>Microbacteriaceae</taxon>
        <taxon>Canibacter</taxon>
    </lineage>
</organism>
<keyword evidence="6" id="KW-0449">Lipoprotein</keyword>
<comment type="caution">
    <text evidence="9">The sequence shown here is derived from an EMBL/GenBank/DDBJ whole genome shotgun (WGS) entry which is preliminary data.</text>
</comment>